<gene>
    <name evidence="7" type="ORF">JM658_12985</name>
</gene>
<dbReference type="PANTHER" id="PTHR30221:SF8">
    <property type="entry name" value="SMALL-CONDUCTANCE MECHANOSENSITIVE CHANNEL"/>
    <property type="match status" value="1"/>
</dbReference>
<feature type="domain" description="Mechanosensitive ion channel MscS" evidence="6">
    <location>
        <begin position="98"/>
        <end position="161"/>
    </location>
</feature>
<organism evidence="7 8">
    <name type="scientific">Joostella atrarenae</name>
    <dbReference type="NCBI Taxonomy" id="679257"/>
    <lineage>
        <taxon>Bacteria</taxon>
        <taxon>Pseudomonadati</taxon>
        <taxon>Bacteroidota</taxon>
        <taxon>Flavobacteriia</taxon>
        <taxon>Flavobacteriales</taxon>
        <taxon>Flavobacteriaceae</taxon>
        <taxon>Joostella</taxon>
    </lineage>
</organism>
<dbReference type="InterPro" id="IPR023408">
    <property type="entry name" value="MscS_beta-dom_sf"/>
</dbReference>
<evidence type="ECO:0000313" key="7">
    <source>
        <dbReference type="EMBL" id="MCF8715743.1"/>
    </source>
</evidence>
<keyword evidence="2 5" id="KW-0812">Transmembrane</keyword>
<evidence type="ECO:0000313" key="8">
    <source>
        <dbReference type="Proteomes" id="UP000829517"/>
    </source>
</evidence>
<evidence type="ECO:0000256" key="3">
    <source>
        <dbReference type="ARBA" id="ARBA00022989"/>
    </source>
</evidence>
<sequence>MTEYLVIYKDEIIRTLVVILILFLVRFLLFKAIKKVGKIGDIDRNRTLLILKYFNTFIFIVGAIVISFIWGLDFKDLGLFFSSAFAVIGVAFFASWSILSNVTAGIILFFSFPFKIGDRIRIQDKDFPSEAIIEDIKAFHLHLRTDDGELITYPNSLMLQKGIVVINKPDREDDGASTL</sequence>
<comment type="caution">
    <text evidence="7">The sequence shown here is derived from an EMBL/GenBank/DDBJ whole genome shotgun (WGS) entry which is preliminary data.</text>
</comment>
<dbReference type="Proteomes" id="UP000829517">
    <property type="component" value="Unassembled WGS sequence"/>
</dbReference>
<dbReference type="Gene3D" id="2.30.30.60">
    <property type="match status" value="1"/>
</dbReference>
<evidence type="ECO:0000256" key="1">
    <source>
        <dbReference type="ARBA" id="ARBA00004370"/>
    </source>
</evidence>
<dbReference type="EMBL" id="JAETXX010000009">
    <property type="protein sequence ID" value="MCF8715743.1"/>
    <property type="molecule type" value="Genomic_DNA"/>
</dbReference>
<keyword evidence="3 5" id="KW-1133">Transmembrane helix</keyword>
<name>A0ABS9J5N7_9FLAO</name>
<dbReference type="InterPro" id="IPR006685">
    <property type="entry name" value="MscS_channel_2nd"/>
</dbReference>
<dbReference type="Pfam" id="PF00924">
    <property type="entry name" value="MS_channel_2nd"/>
    <property type="match status" value="1"/>
</dbReference>
<evidence type="ECO:0000256" key="4">
    <source>
        <dbReference type="ARBA" id="ARBA00023136"/>
    </source>
</evidence>
<feature type="transmembrane region" description="Helical" evidence="5">
    <location>
        <begin position="50"/>
        <end position="72"/>
    </location>
</feature>
<dbReference type="Gene3D" id="1.10.287.1260">
    <property type="match status" value="1"/>
</dbReference>
<evidence type="ECO:0000256" key="2">
    <source>
        <dbReference type="ARBA" id="ARBA00022692"/>
    </source>
</evidence>
<dbReference type="SUPFAM" id="SSF50182">
    <property type="entry name" value="Sm-like ribonucleoproteins"/>
    <property type="match status" value="1"/>
</dbReference>
<evidence type="ECO:0000259" key="6">
    <source>
        <dbReference type="Pfam" id="PF00924"/>
    </source>
</evidence>
<feature type="transmembrane region" description="Helical" evidence="5">
    <location>
        <begin position="84"/>
        <end position="112"/>
    </location>
</feature>
<reference evidence="7 8" key="1">
    <citation type="submission" date="2021-01" db="EMBL/GenBank/DDBJ databases">
        <title>Genome sequencing of Joostella atrarenae M1-2 (= KCTC 23194).</title>
        <authorList>
            <person name="Zakaria M.R."/>
            <person name="Lam M.Q."/>
            <person name="Chong C.S."/>
        </authorList>
    </citation>
    <scope>NUCLEOTIDE SEQUENCE [LARGE SCALE GENOMIC DNA]</scope>
    <source>
        <strain evidence="7 8">M1-2</strain>
    </source>
</reference>
<proteinExistence type="predicted"/>
<dbReference type="InterPro" id="IPR010920">
    <property type="entry name" value="LSM_dom_sf"/>
</dbReference>
<dbReference type="RefSeq" id="WP_236959706.1">
    <property type="nucleotide sequence ID" value="NZ_JAETXX010000009.1"/>
</dbReference>
<evidence type="ECO:0000256" key="5">
    <source>
        <dbReference type="SAM" id="Phobius"/>
    </source>
</evidence>
<keyword evidence="4 5" id="KW-0472">Membrane</keyword>
<accession>A0ABS9J5N7</accession>
<protein>
    <submittedName>
        <fullName evidence="7">Mechanosensitive ion channel</fullName>
    </submittedName>
</protein>
<dbReference type="InterPro" id="IPR045275">
    <property type="entry name" value="MscS_archaea/bacteria_type"/>
</dbReference>
<dbReference type="PANTHER" id="PTHR30221">
    <property type="entry name" value="SMALL-CONDUCTANCE MECHANOSENSITIVE CHANNEL"/>
    <property type="match status" value="1"/>
</dbReference>
<feature type="transmembrane region" description="Helical" evidence="5">
    <location>
        <begin position="12"/>
        <end position="29"/>
    </location>
</feature>
<comment type="subcellular location">
    <subcellularLocation>
        <location evidence="1">Membrane</location>
    </subcellularLocation>
</comment>
<keyword evidence="8" id="KW-1185">Reference proteome</keyword>